<dbReference type="InterPro" id="IPR000801">
    <property type="entry name" value="Esterase-like"/>
</dbReference>
<dbReference type="Proteomes" id="UP000469440">
    <property type="component" value="Unassembled WGS sequence"/>
</dbReference>
<evidence type="ECO:0000313" key="1">
    <source>
        <dbReference type="EMBL" id="MVB11606.1"/>
    </source>
</evidence>
<dbReference type="AlphaFoldDB" id="A0A6N8I0J4"/>
<dbReference type="InterPro" id="IPR050583">
    <property type="entry name" value="Mycobacterial_A85_antigen"/>
</dbReference>
<comment type="caution">
    <text evidence="1">The sequence shown here is derived from an EMBL/GenBank/DDBJ whole genome shotgun (WGS) entry which is preliminary data.</text>
</comment>
<gene>
    <name evidence="1" type="ORF">CAFE_23270</name>
</gene>
<dbReference type="Gene3D" id="3.40.50.1820">
    <property type="entry name" value="alpha/beta hydrolase"/>
    <property type="match status" value="1"/>
</dbReference>
<dbReference type="Pfam" id="PF00756">
    <property type="entry name" value="Esterase"/>
    <property type="match status" value="1"/>
</dbReference>
<dbReference type="RefSeq" id="WP_156990750.1">
    <property type="nucleotide sequence ID" value="NZ_VWXL01000061.1"/>
</dbReference>
<organism evidence="1 2">
    <name type="scientific">Caproicibacter fermentans</name>
    <dbReference type="NCBI Taxonomy" id="2576756"/>
    <lineage>
        <taxon>Bacteria</taxon>
        <taxon>Bacillati</taxon>
        <taxon>Bacillota</taxon>
        <taxon>Clostridia</taxon>
        <taxon>Eubacteriales</taxon>
        <taxon>Acutalibacteraceae</taxon>
        <taxon>Caproicibacter</taxon>
    </lineage>
</organism>
<proteinExistence type="predicted"/>
<evidence type="ECO:0000313" key="2">
    <source>
        <dbReference type="Proteomes" id="UP000469440"/>
    </source>
</evidence>
<accession>A0A6N8I0J4</accession>
<dbReference type="PANTHER" id="PTHR48098">
    <property type="entry name" value="ENTEROCHELIN ESTERASE-RELATED"/>
    <property type="match status" value="1"/>
</dbReference>
<sequence length="448" mass="50751">MEPHSQIVTIKNFHATKLNNDRDIFLYLPPSYMQSINKKYPVLYMHDGQYAFAQSKNTGGSWNAHKVADQLIQDGKIKEIIIVAIPNMGNERGSEYAFDGIPFVNALHLKAKGLLYEDFLLNDLKPYIDKNYRTLTDPENTALIGSSMGGLVTYNLGFRNPQVFGNLAMMSPFLVSVNSDGFAETPNYQIYNTNQKPQKIWADIGEYENLLQISHTRHFVDQMLEKGYQQEKDLAYYDVPYGAHFEQDWNARLHAPLLFFFGKIGQRDSVQLYGRKTVGLNGGLQVRANPVVKFDSGFLMSDIDAQYIPEDPNILEISVDGTIIPKKVGQTKVTYRSHGLETAAIYTVVENVPKMVNVAVNVKVPNNTPDDQPLTLNEYRLTKVKDGLYTVKICIPTDSGFTFKIARGDAFVNPSIEQDKDKKDIPYRRFKASEDLTLNCTVESWKDL</sequence>
<dbReference type="OrthoDB" id="9794761at2"/>
<protein>
    <submittedName>
        <fullName evidence="1">Putative esterase</fullName>
    </submittedName>
</protein>
<dbReference type="PANTHER" id="PTHR48098:SF6">
    <property type="entry name" value="FERRI-BACILLIBACTIN ESTERASE BESA"/>
    <property type="match status" value="1"/>
</dbReference>
<name>A0A6N8I0J4_9FIRM</name>
<dbReference type="InterPro" id="IPR029058">
    <property type="entry name" value="AB_hydrolase_fold"/>
</dbReference>
<keyword evidence="2" id="KW-1185">Reference proteome</keyword>
<dbReference type="EMBL" id="VWXL01000061">
    <property type="protein sequence ID" value="MVB11606.1"/>
    <property type="molecule type" value="Genomic_DNA"/>
</dbReference>
<dbReference type="SUPFAM" id="SSF53474">
    <property type="entry name" value="alpha/beta-Hydrolases"/>
    <property type="match status" value="1"/>
</dbReference>
<reference evidence="1 2" key="1">
    <citation type="submission" date="2019-09" db="EMBL/GenBank/DDBJ databases">
        <title>Genome sequence of Clostridium sp. EA1.</title>
        <authorList>
            <person name="Poehlein A."/>
            <person name="Bengelsdorf F.R."/>
            <person name="Daniel R."/>
        </authorList>
    </citation>
    <scope>NUCLEOTIDE SEQUENCE [LARGE SCALE GENOMIC DNA]</scope>
    <source>
        <strain evidence="1 2">EA1</strain>
    </source>
</reference>